<evidence type="ECO:0000256" key="5">
    <source>
        <dbReference type="ARBA" id="ARBA00023180"/>
    </source>
</evidence>
<dbReference type="GO" id="GO:0009313">
    <property type="term" value="P:oligosaccharide catabolic process"/>
    <property type="evidence" value="ECO:0007669"/>
    <property type="project" value="TreeGrafter"/>
</dbReference>
<comment type="similarity">
    <text evidence="2">Belongs to the glycosyl hydrolase 18 family.</text>
</comment>
<keyword evidence="7" id="KW-0326">Glycosidase</keyword>
<dbReference type="GO" id="GO:0005615">
    <property type="term" value="C:extracellular space"/>
    <property type="evidence" value="ECO:0007669"/>
    <property type="project" value="TreeGrafter"/>
</dbReference>
<dbReference type="Gene3D" id="3.10.50.10">
    <property type="match status" value="1"/>
</dbReference>
<dbReference type="PANTHER" id="PTHR46290:SF1">
    <property type="entry name" value="DI-N-ACETYLCHITOBIASE"/>
    <property type="match status" value="1"/>
</dbReference>
<dbReference type="InterPro" id="IPR029070">
    <property type="entry name" value="Chitinase_insertion_sf"/>
</dbReference>
<dbReference type="SMART" id="SM00636">
    <property type="entry name" value="Glyco_18"/>
    <property type="match status" value="1"/>
</dbReference>
<proteinExistence type="inferred from homology"/>
<protein>
    <recommendedName>
        <fullName evidence="9">Di-N-acetylchitobiase</fullName>
    </recommendedName>
</protein>
<dbReference type="InterPro" id="IPR017853">
    <property type="entry name" value="GH"/>
</dbReference>
<organism evidence="11 12">
    <name type="scientific">Holothuria leucospilota</name>
    <name type="common">Black long sea cucumber</name>
    <name type="synonym">Mertensiothuria leucospilota</name>
    <dbReference type="NCBI Taxonomy" id="206669"/>
    <lineage>
        <taxon>Eukaryota</taxon>
        <taxon>Metazoa</taxon>
        <taxon>Echinodermata</taxon>
        <taxon>Eleutherozoa</taxon>
        <taxon>Echinozoa</taxon>
        <taxon>Holothuroidea</taxon>
        <taxon>Aspidochirotacea</taxon>
        <taxon>Aspidochirotida</taxon>
        <taxon>Holothuriidae</taxon>
        <taxon>Holothuria</taxon>
    </lineage>
</organism>
<keyword evidence="4" id="KW-0378">Hydrolase</keyword>
<evidence type="ECO:0000313" key="12">
    <source>
        <dbReference type="Proteomes" id="UP001152320"/>
    </source>
</evidence>
<dbReference type="PROSITE" id="PS51910">
    <property type="entry name" value="GH18_2"/>
    <property type="match status" value="2"/>
</dbReference>
<dbReference type="InterPro" id="IPR051887">
    <property type="entry name" value="GH18_Domain-Containing"/>
</dbReference>
<evidence type="ECO:0000256" key="7">
    <source>
        <dbReference type="ARBA" id="ARBA00023295"/>
    </source>
</evidence>
<keyword evidence="5" id="KW-0325">Glycoprotein</keyword>
<comment type="subcellular location">
    <subcellularLocation>
        <location evidence="1">Lysosome</location>
    </subcellularLocation>
</comment>
<name>A0A9Q1CQE0_HOLLE</name>
<accession>A0A9Q1CQE0</accession>
<dbReference type="GO" id="GO:0008061">
    <property type="term" value="F:chitin binding"/>
    <property type="evidence" value="ECO:0007669"/>
    <property type="project" value="InterPro"/>
</dbReference>
<keyword evidence="12" id="KW-1185">Reference proteome</keyword>
<sequence length="558" mass="61805">MFDDYDPGLMCKAHSVGARVVLKGLPPVSELRDPAARKAWIAKQVALAKTQFMDGINIDTEDALNATEAVYLTELVRETRDTFHAALPHSQVSFDVSWSPDGCIDGRCYDYLGLAAATDLLFVMSYDEQAQVLTGPCIAMANAPYGKTAVGLEGFLKLGISPYKLVMGVPWYGYDYPCLSITKDEVCTIPFHPYRGVNCSDAAGTQKRYRMIMNQIKTSGIKPKWNDTYIAPYFTYLVFVFSVGGKDWASYNWSLITTVAMFGDYDPGLMCQAHSVGARIVLKGLPPVSELRDPAARKAWIAKQVALAKTRFMDGINIDTEDALNATEAVYLTELVREARDAFHAAIPHSQVSFDVAWSPDCIDGRCYDYLGLAAASDLLFVMSYDEQGQILTGPCIAMANAPYGKTAGGLEGFLKMGISPDKLVLGVPWYGYDYPCLSITEDEVCTIPFHPYRGVNCSDAAGSQKCYSKIMNMIKTSGIKPKWNDTYTAPYFTYKDTESQQYHQVWYDNPASLTARYMYAKSKGLLGVGMWEADCLDYSSGAEKETRAMWTALESFF</sequence>
<dbReference type="GO" id="GO:0016798">
    <property type="term" value="F:hydrolase activity, acting on glycosyl bonds"/>
    <property type="evidence" value="ECO:0007669"/>
    <property type="project" value="UniProtKB-KW"/>
</dbReference>
<dbReference type="PANTHER" id="PTHR46290">
    <property type="entry name" value="DI-N-ACETYLCHITOBIASE"/>
    <property type="match status" value="1"/>
</dbReference>
<gene>
    <name evidence="11" type="ORF">HOLleu_02478</name>
</gene>
<keyword evidence="6" id="KW-0458">Lysosome</keyword>
<evidence type="ECO:0000256" key="8">
    <source>
        <dbReference type="ARBA" id="ARBA00055477"/>
    </source>
</evidence>
<dbReference type="FunFam" id="3.20.20.80:FF:000250">
    <property type="entry name" value="Probable di-N-acetylchitobiase 1"/>
    <property type="match status" value="2"/>
</dbReference>
<dbReference type="Proteomes" id="UP001152320">
    <property type="component" value="Chromosome 1"/>
</dbReference>
<dbReference type="InterPro" id="IPR011583">
    <property type="entry name" value="Chitinase_II/V-like_cat"/>
</dbReference>
<dbReference type="EMBL" id="JAIZAY010000001">
    <property type="protein sequence ID" value="KAJ8049642.1"/>
    <property type="molecule type" value="Genomic_DNA"/>
</dbReference>
<comment type="function">
    <text evidence="8">Involved in the degradation of asparagine-linked glycoproteins. Hydrolyze of N-acetyl-beta-D-glucosamine (1-4)N-acetylglucosamine chitobiose core from the reducing end of the bond, it requires prior cleavage by glycosylasparaginase.</text>
</comment>
<dbReference type="SUPFAM" id="SSF51445">
    <property type="entry name" value="(Trans)glycosidases"/>
    <property type="match status" value="2"/>
</dbReference>
<evidence type="ECO:0000256" key="1">
    <source>
        <dbReference type="ARBA" id="ARBA00004371"/>
    </source>
</evidence>
<dbReference type="GO" id="GO:0005764">
    <property type="term" value="C:lysosome"/>
    <property type="evidence" value="ECO:0007669"/>
    <property type="project" value="UniProtKB-SubCell"/>
</dbReference>
<evidence type="ECO:0000259" key="10">
    <source>
        <dbReference type="PROSITE" id="PS51910"/>
    </source>
</evidence>
<evidence type="ECO:0000256" key="9">
    <source>
        <dbReference type="ARBA" id="ARBA00074174"/>
    </source>
</evidence>
<feature type="domain" description="GH18" evidence="10">
    <location>
        <begin position="1"/>
        <end position="176"/>
    </location>
</feature>
<reference evidence="11" key="1">
    <citation type="submission" date="2021-10" db="EMBL/GenBank/DDBJ databases">
        <title>Tropical sea cucumber genome reveals ecological adaptation and Cuvierian tubules defense mechanism.</title>
        <authorList>
            <person name="Chen T."/>
        </authorList>
    </citation>
    <scope>NUCLEOTIDE SEQUENCE</scope>
    <source>
        <strain evidence="11">Nanhai2018</strain>
        <tissue evidence="11">Muscle</tissue>
    </source>
</reference>
<comment type="caution">
    <text evidence="11">The sequence shown here is derived from an EMBL/GenBank/DDBJ whole genome shotgun (WGS) entry which is preliminary data.</text>
</comment>
<feature type="domain" description="GH18" evidence="10">
    <location>
        <begin position="206"/>
        <end position="557"/>
    </location>
</feature>
<dbReference type="AlphaFoldDB" id="A0A9Q1CQE0"/>
<evidence type="ECO:0000256" key="3">
    <source>
        <dbReference type="ARBA" id="ARBA00022729"/>
    </source>
</evidence>
<dbReference type="OrthoDB" id="73875at2759"/>
<dbReference type="Pfam" id="PF00704">
    <property type="entry name" value="Glyco_hydro_18"/>
    <property type="match status" value="2"/>
</dbReference>
<dbReference type="InterPro" id="IPR001223">
    <property type="entry name" value="Glyco_hydro18_cat"/>
</dbReference>
<keyword evidence="3" id="KW-0732">Signal</keyword>
<dbReference type="FunFam" id="3.10.50.10:FF:000006">
    <property type="entry name" value="Chitobiase, di-N-acetyl"/>
    <property type="match status" value="2"/>
</dbReference>
<evidence type="ECO:0000256" key="6">
    <source>
        <dbReference type="ARBA" id="ARBA00023228"/>
    </source>
</evidence>
<evidence type="ECO:0000313" key="11">
    <source>
        <dbReference type="EMBL" id="KAJ8049642.1"/>
    </source>
</evidence>
<evidence type="ECO:0000256" key="2">
    <source>
        <dbReference type="ARBA" id="ARBA00009336"/>
    </source>
</evidence>
<evidence type="ECO:0000256" key="4">
    <source>
        <dbReference type="ARBA" id="ARBA00022801"/>
    </source>
</evidence>
<dbReference type="Gene3D" id="3.20.20.80">
    <property type="entry name" value="Glycosidases"/>
    <property type="match status" value="2"/>
</dbReference>